<dbReference type="GO" id="GO:0004424">
    <property type="term" value="F:imidazoleglycerol-phosphate dehydratase activity"/>
    <property type="evidence" value="ECO:0007669"/>
    <property type="project" value="UniProtKB-UniRule"/>
</dbReference>
<dbReference type="Gene3D" id="3.40.50.1980">
    <property type="entry name" value="Nitrogenase molybdenum iron protein domain"/>
    <property type="match status" value="2"/>
</dbReference>
<dbReference type="NCBIfam" id="TIGR00069">
    <property type="entry name" value="hisD"/>
    <property type="match status" value="1"/>
</dbReference>
<evidence type="ECO:0000256" key="3">
    <source>
        <dbReference type="ARBA" id="ARBA00022605"/>
    </source>
</evidence>
<evidence type="ECO:0000256" key="10">
    <source>
        <dbReference type="RuleBase" id="RU000599"/>
    </source>
</evidence>
<dbReference type="GO" id="GO:0046872">
    <property type="term" value="F:metal ion binding"/>
    <property type="evidence" value="ECO:0007669"/>
    <property type="project" value="UniProtKB-KW"/>
</dbReference>
<comment type="pathway">
    <text evidence="2 9 10">Amino-acid biosynthesis; L-histidine biosynthesis; L-histidine from 5-phospho-alpha-D-ribose 1-diphosphate: step 6/9.</text>
</comment>
<evidence type="ECO:0000256" key="6">
    <source>
        <dbReference type="ARBA" id="ARBA00023002"/>
    </source>
</evidence>
<dbReference type="CDD" id="cd07914">
    <property type="entry name" value="IGPD"/>
    <property type="match status" value="1"/>
</dbReference>
<dbReference type="Proteomes" id="UP000711391">
    <property type="component" value="Unassembled WGS sequence"/>
</dbReference>
<evidence type="ECO:0000256" key="8">
    <source>
        <dbReference type="ARBA" id="ARBA00023239"/>
    </source>
</evidence>
<dbReference type="HAMAP" id="MF_00076">
    <property type="entry name" value="HisB"/>
    <property type="match status" value="1"/>
</dbReference>
<keyword evidence="7 9" id="KW-0368">Histidine biosynthesis</keyword>
<dbReference type="GO" id="GO:0004399">
    <property type="term" value="F:histidinol dehydrogenase activity"/>
    <property type="evidence" value="ECO:0007669"/>
    <property type="project" value="UniProtKB-ARBA"/>
</dbReference>
<dbReference type="NCBIfam" id="NF002114">
    <property type="entry name" value="PRK00951.2-4"/>
    <property type="match status" value="1"/>
</dbReference>
<dbReference type="NCBIfam" id="NF002111">
    <property type="entry name" value="PRK00951.2-1"/>
    <property type="match status" value="1"/>
</dbReference>
<dbReference type="Pfam" id="PF00475">
    <property type="entry name" value="IGPD"/>
    <property type="match status" value="1"/>
</dbReference>
<dbReference type="AlphaFoldDB" id="A0A937I874"/>
<evidence type="ECO:0000256" key="1">
    <source>
        <dbReference type="ARBA" id="ARBA00001947"/>
    </source>
</evidence>
<dbReference type="Pfam" id="PF00815">
    <property type="entry name" value="Histidinol_dh"/>
    <property type="match status" value="1"/>
</dbReference>
<accession>A0A937I874</accession>
<evidence type="ECO:0000256" key="4">
    <source>
        <dbReference type="ARBA" id="ARBA00022723"/>
    </source>
</evidence>
<dbReference type="PANTHER" id="PTHR21256:SF2">
    <property type="entry name" value="HISTIDINE BIOSYNTHESIS TRIFUNCTIONAL PROTEIN"/>
    <property type="match status" value="1"/>
</dbReference>
<evidence type="ECO:0000256" key="9">
    <source>
        <dbReference type="HAMAP-Rule" id="MF_00076"/>
    </source>
</evidence>
<comment type="caution">
    <text evidence="11">The sequence shown here is derived from an EMBL/GenBank/DDBJ whole genome shotgun (WGS) entry which is preliminary data.</text>
</comment>
<keyword evidence="6 11" id="KW-0560">Oxidoreductase</keyword>
<keyword evidence="3 9" id="KW-0028">Amino-acid biosynthesis</keyword>
<dbReference type="PANTHER" id="PTHR21256">
    <property type="entry name" value="HISTIDINOL DEHYDROGENASE HDH"/>
    <property type="match status" value="1"/>
</dbReference>
<dbReference type="PRINTS" id="PR00083">
    <property type="entry name" value="HOLDHDRGNASE"/>
</dbReference>
<dbReference type="CDD" id="cd06572">
    <property type="entry name" value="Histidinol_dh"/>
    <property type="match status" value="1"/>
</dbReference>
<dbReference type="GO" id="GO:0051287">
    <property type="term" value="F:NAD binding"/>
    <property type="evidence" value="ECO:0007669"/>
    <property type="project" value="InterPro"/>
</dbReference>
<dbReference type="SUPFAM" id="SSF53720">
    <property type="entry name" value="ALDH-like"/>
    <property type="match status" value="1"/>
</dbReference>
<sequence>MKEITLNNTSKVIEFKSSNFSKKNLSTIKNFQKLVKDNGDNGLRTISSILGEKSLNSFKVKKSEFKTSEKLVNDELKNAILVAYSNIKKYHEKQLNGLSITTTETTKGISLWSDFKPIDTVGIYVPGGTAPLFSSLLMQAIPAIIAGCKNIIICTPPDKNGKINPTILWTAKLLRIENIFKVGGSQAIFAMAYGTKSIPKCLKIFGPGNQFVTEAKKMVSNEVSIDMPAGPSEVYVVSNDIEKLDIIAADLLSQLEHSFDAKGVLISQNKEVLLAIKSEINKQKKALSRQDILNESLKNIYLIKAKNEKEIINFINDNAPEHLILLDDDFSKFIPYINNAGSVFCGKYSPESFGDYASGSNHTLPTNKAAKTYSGLSVKDFGKIITFQTSSAEGFFNLAPAVKILSNAENLDAHTNAVNIRDKYVSSELLNKPRTSFVKRSTNETSIFINLNIDGTGNYNVDTGLKYFDHMLQQFAKHGKFDLTIHSLGDLEIDEHHTIEDVAIALGEAFKDALGDRNKIERYSSSESLVMDETISKVSIDMASRNLLKMKTSKLREFVGDFPTEMFEHFFVSFVNTMSFTCHIETKGTNSHHIIEATFKSFTRALRKALVINNNDIASTKGLL</sequence>
<dbReference type="EC" id="4.2.1.19" evidence="9 10"/>
<name>A0A937I874_9GAMM</name>
<dbReference type="InterPro" id="IPR020565">
    <property type="entry name" value="ImidazoleglycerP_deHydtase_CS"/>
</dbReference>
<dbReference type="InterPro" id="IPR038494">
    <property type="entry name" value="IGPD_sf"/>
</dbReference>
<keyword evidence="8 9" id="KW-0456">Lyase</keyword>
<dbReference type="FunFam" id="3.30.230.40:FF:000003">
    <property type="entry name" value="Imidazoleglycerol-phosphate dehydratase HisB"/>
    <property type="match status" value="1"/>
</dbReference>
<dbReference type="FunFam" id="3.40.50.1980:FF:000001">
    <property type="entry name" value="Histidinol dehydrogenase"/>
    <property type="match status" value="1"/>
</dbReference>
<evidence type="ECO:0000256" key="2">
    <source>
        <dbReference type="ARBA" id="ARBA00005047"/>
    </source>
</evidence>
<dbReference type="Gene3D" id="3.30.230.40">
    <property type="entry name" value="Imidazole glycerol phosphate dehydratase, domain 1"/>
    <property type="match status" value="2"/>
</dbReference>
<dbReference type="PROSITE" id="PS00954">
    <property type="entry name" value="IGP_DEHYDRATASE_1"/>
    <property type="match status" value="1"/>
</dbReference>
<gene>
    <name evidence="11" type="primary">hisD</name>
    <name evidence="9" type="synonym">hisB</name>
    <name evidence="11" type="ORF">ISQ64_01070</name>
</gene>
<dbReference type="PROSITE" id="PS00955">
    <property type="entry name" value="IGP_DEHYDRATASE_2"/>
    <property type="match status" value="1"/>
</dbReference>
<organism evidence="11 12">
    <name type="scientific">SAR86 cluster bacterium</name>
    <dbReference type="NCBI Taxonomy" id="2030880"/>
    <lineage>
        <taxon>Bacteria</taxon>
        <taxon>Pseudomonadati</taxon>
        <taxon>Pseudomonadota</taxon>
        <taxon>Gammaproteobacteria</taxon>
        <taxon>SAR86 cluster</taxon>
    </lineage>
</organism>
<dbReference type="SUPFAM" id="SSF54211">
    <property type="entry name" value="Ribosomal protein S5 domain 2-like"/>
    <property type="match status" value="2"/>
</dbReference>
<dbReference type="InterPro" id="IPR016161">
    <property type="entry name" value="Ald_DH/histidinol_DH"/>
</dbReference>
<evidence type="ECO:0000256" key="5">
    <source>
        <dbReference type="ARBA" id="ARBA00022833"/>
    </source>
</evidence>
<dbReference type="GO" id="GO:0000105">
    <property type="term" value="P:L-histidine biosynthetic process"/>
    <property type="evidence" value="ECO:0007669"/>
    <property type="project" value="UniProtKB-UniRule"/>
</dbReference>
<dbReference type="EMBL" id="JADHQD010000004">
    <property type="protein sequence ID" value="MBL6817978.1"/>
    <property type="molecule type" value="Genomic_DNA"/>
</dbReference>
<dbReference type="InterPro" id="IPR012131">
    <property type="entry name" value="Hstdl_DH"/>
</dbReference>
<keyword evidence="9" id="KW-0963">Cytoplasm</keyword>
<comment type="subcellular location">
    <subcellularLocation>
        <location evidence="9 10">Cytoplasm</location>
    </subcellularLocation>
</comment>
<proteinExistence type="inferred from homology"/>
<evidence type="ECO:0000313" key="12">
    <source>
        <dbReference type="Proteomes" id="UP000711391"/>
    </source>
</evidence>
<comment type="catalytic activity">
    <reaction evidence="9 10">
        <text>D-erythro-1-(imidazol-4-yl)glycerol 3-phosphate = 3-(imidazol-4-yl)-2-oxopropyl phosphate + H2O</text>
        <dbReference type="Rhea" id="RHEA:11040"/>
        <dbReference type="ChEBI" id="CHEBI:15377"/>
        <dbReference type="ChEBI" id="CHEBI:57766"/>
        <dbReference type="ChEBI" id="CHEBI:58278"/>
        <dbReference type="EC" id="4.2.1.19"/>
    </reaction>
</comment>
<dbReference type="InterPro" id="IPR020568">
    <property type="entry name" value="Ribosomal_Su5_D2-typ_SF"/>
</dbReference>
<keyword evidence="4" id="KW-0479">Metal-binding</keyword>
<evidence type="ECO:0000256" key="7">
    <source>
        <dbReference type="ARBA" id="ARBA00023102"/>
    </source>
</evidence>
<protein>
    <recommendedName>
        <fullName evidence="9 10">Imidazoleglycerol-phosphate dehydratase</fullName>
        <shortName evidence="9">IGPD</shortName>
        <ecNumber evidence="9 10">4.2.1.19</ecNumber>
    </recommendedName>
</protein>
<comment type="cofactor">
    <cofactor evidence="1">
        <name>Zn(2+)</name>
        <dbReference type="ChEBI" id="CHEBI:29105"/>
    </cofactor>
</comment>
<comment type="similarity">
    <text evidence="9 10">Belongs to the imidazoleglycerol-phosphate dehydratase family.</text>
</comment>
<evidence type="ECO:0000313" key="11">
    <source>
        <dbReference type="EMBL" id="MBL6817978.1"/>
    </source>
</evidence>
<dbReference type="Gene3D" id="1.20.5.1300">
    <property type="match status" value="1"/>
</dbReference>
<keyword evidence="5" id="KW-0862">Zinc</keyword>
<dbReference type="InterPro" id="IPR000807">
    <property type="entry name" value="ImidazoleglycerolP_deHydtase"/>
</dbReference>
<reference evidence="11" key="1">
    <citation type="submission" date="2020-10" db="EMBL/GenBank/DDBJ databases">
        <title>Microbiome of the Black Sea water column analyzed by genome centric metagenomics.</title>
        <authorList>
            <person name="Cabello-Yeves P.J."/>
            <person name="Callieri C."/>
            <person name="Picazo A."/>
            <person name="Mehrshad M."/>
            <person name="Haro-Moreno J.M."/>
            <person name="Roda-Garcia J."/>
            <person name="Dzembekova N."/>
            <person name="Slabakova V."/>
            <person name="Slabakova N."/>
            <person name="Moncheva S."/>
            <person name="Rodriguez-Valera F."/>
        </authorList>
    </citation>
    <scope>NUCLEOTIDE SEQUENCE</scope>
    <source>
        <strain evidence="11">BS307-5m-G50</strain>
    </source>
</reference>
<dbReference type="GO" id="GO:0005829">
    <property type="term" value="C:cytosol"/>
    <property type="evidence" value="ECO:0007669"/>
    <property type="project" value="TreeGrafter"/>
</dbReference>